<reference evidence="10 11" key="1">
    <citation type="journal article" date="2018" name="Nat. Genet.">
        <title>The Rosa genome provides new insights in the design of modern roses.</title>
        <authorList>
            <person name="Bendahmane M."/>
        </authorList>
    </citation>
    <scope>NUCLEOTIDE SEQUENCE [LARGE SCALE GENOMIC DNA]</scope>
    <source>
        <strain evidence="11">cv. Old Blush</strain>
    </source>
</reference>
<evidence type="ECO:0000256" key="1">
    <source>
        <dbReference type="ARBA" id="ARBA00000382"/>
    </source>
</evidence>
<evidence type="ECO:0000256" key="7">
    <source>
        <dbReference type="ARBA" id="ARBA00033417"/>
    </source>
</evidence>
<accession>A0A2P6REL7</accession>
<sequence length="301" mass="33206">MQVPRLIGVCYGTLGNDLLPAQEVISMFDQHRIQKIRLYDPNQGALQALRGSNIEVMLGVENERLQDQDKANSWVQSNVINYGNVNFKYIVVGNEIDPTGPQASFVGPAMENIQKAITSENLASKIKVSTAISTAVLKEPSYPPSNGSFRIDHLPFLNPIIAFLARNQSPLLVNLYPYFTYNQNSQINIEYALFTSPSPVVHDGQLGGSLGIVVSESGWPSSGGDGEVTTTENAIIYNSNLINHVKANGTPKKPGSTIEAYVFAMFNENQKKGPQTERHWGLFYPTKQPKYLTSISIKPKF</sequence>
<keyword evidence="4 9" id="KW-0378">Hydrolase</keyword>
<dbReference type="Gene3D" id="3.20.20.80">
    <property type="entry name" value="Glycosidases"/>
    <property type="match status" value="2"/>
</dbReference>
<evidence type="ECO:0000256" key="9">
    <source>
        <dbReference type="RuleBase" id="RU004336"/>
    </source>
</evidence>
<gene>
    <name evidence="10" type="ORF">RchiOBHm_Chr3g0484071</name>
</gene>
<dbReference type="GO" id="GO:0042973">
    <property type="term" value="F:glucan endo-1,3-beta-D-glucosidase activity"/>
    <property type="evidence" value="ECO:0007669"/>
    <property type="project" value="UniProtKB-EC"/>
</dbReference>
<name>A0A2P6REL7_ROSCH</name>
<dbReference type="SUPFAM" id="SSF51445">
    <property type="entry name" value="(Trans)glycosidases"/>
    <property type="match status" value="1"/>
</dbReference>
<dbReference type="AlphaFoldDB" id="A0A2P6REL7"/>
<protein>
    <recommendedName>
        <fullName evidence="3">glucan endo-1,3-beta-D-glucosidase</fullName>
        <ecNumber evidence="3">3.2.1.39</ecNumber>
    </recommendedName>
    <alternativeName>
        <fullName evidence="6">(1-&gt;3)-beta-glucan endohydrolase</fullName>
    </alternativeName>
    <alternativeName>
        <fullName evidence="7">Beta-1,3-endoglucanase</fullName>
    </alternativeName>
</protein>
<dbReference type="Gramene" id="PRQ44879">
    <property type="protein sequence ID" value="PRQ44879"/>
    <property type="gene ID" value="RchiOBHm_Chr3g0484071"/>
</dbReference>
<organism evidence="10 11">
    <name type="scientific">Rosa chinensis</name>
    <name type="common">China rose</name>
    <dbReference type="NCBI Taxonomy" id="74649"/>
    <lineage>
        <taxon>Eukaryota</taxon>
        <taxon>Viridiplantae</taxon>
        <taxon>Streptophyta</taxon>
        <taxon>Embryophyta</taxon>
        <taxon>Tracheophyta</taxon>
        <taxon>Spermatophyta</taxon>
        <taxon>Magnoliopsida</taxon>
        <taxon>eudicotyledons</taxon>
        <taxon>Gunneridae</taxon>
        <taxon>Pentapetalae</taxon>
        <taxon>rosids</taxon>
        <taxon>fabids</taxon>
        <taxon>Rosales</taxon>
        <taxon>Rosaceae</taxon>
        <taxon>Rosoideae</taxon>
        <taxon>Rosoideae incertae sedis</taxon>
        <taxon>Rosa</taxon>
    </lineage>
</organism>
<evidence type="ECO:0000256" key="8">
    <source>
        <dbReference type="RuleBase" id="RU004335"/>
    </source>
</evidence>
<dbReference type="EMBL" id="PDCK01000041">
    <property type="protein sequence ID" value="PRQ44879.1"/>
    <property type="molecule type" value="Genomic_DNA"/>
</dbReference>
<proteinExistence type="inferred from homology"/>
<dbReference type="GO" id="GO:0005975">
    <property type="term" value="P:carbohydrate metabolic process"/>
    <property type="evidence" value="ECO:0007669"/>
    <property type="project" value="InterPro"/>
</dbReference>
<dbReference type="EC" id="3.2.1.39" evidence="3"/>
<dbReference type="InterPro" id="IPR017853">
    <property type="entry name" value="GH"/>
</dbReference>
<dbReference type="InterPro" id="IPR044965">
    <property type="entry name" value="Glyco_hydro_17_plant"/>
</dbReference>
<evidence type="ECO:0000256" key="5">
    <source>
        <dbReference type="ARBA" id="ARBA00023295"/>
    </source>
</evidence>
<evidence type="ECO:0000256" key="3">
    <source>
        <dbReference type="ARBA" id="ARBA00012780"/>
    </source>
</evidence>
<comment type="similarity">
    <text evidence="2 8">Belongs to the glycosyl hydrolase 17 family.</text>
</comment>
<keyword evidence="5 9" id="KW-0326">Glycosidase</keyword>
<evidence type="ECO:0000313" key="10">
    <source>
        <dbReference type="EMBL" id="PRQ44879.1"/>
    </source>
</evidence>
<comment type="caution">
    <text evidence="10">The sequence shown here is derived from an EMBL/GenBank/DDBJ whole genome shotgun (WGS) entry which is preliminary data.</text>
</comment>
<dbReference type="Pfam" id="PF00332">
    <property type="entry name" value="Glyco_hydro_17"/>
    <property type="match status" value="1"/>
</dbReference>
<dbReference type="OMA" id="WAWNTSA"/>
<keyword evidence="11" id="KW-1185">Reference proteome</keyword>
<evidence type="ECO:0000313" key="11">
    <source>
        <dbReference type="Proteomes" id="UP000238479"/>
    </source>
</evidence>
<evidence type="ECO:0000256" key="6">
    <source>
        <dbReference type="ARBA" id="ARBA00033335"/>
    </source>
</evidence>
<dbReference type="PANTHER" id="PTHR32227">
    <property type="entry name" value="GLUCAN ENDO-1,3-BETA-GLUCOSIDASE BG1-RELATED-RELATED"/>
    <property type="match status" value="1"/>
</dbReference>
<evidence type="ECO:0000256" key="4">
    <source>
        <dbReference type="ARBA" id="ARBA00022801"/>
    </source>
</evidence>
<evidence type="ECO:0000256" key="2">
    <source>
        <dbReference type="ARBA" id="ARBA00008773"/>
    </source>
</evidence>
<dbReference type="STRING" id="74649.A0A2P6REL7"/>
<dbReference type="PROSITE" id="PS00587">
    <property type="entry name" value="GLYCOSYL_HYDROL_F17"/>
    <property type="match status" value="1"/>
</dbReference>
<dbReference type="InterPro" id="IPR000490">
    <property type="entry name" value="Glyco_hydro_17"/>
</dbReference>
<dbReference type="Proteomes" id="UP000238479">
    <property type="component" value="Chromosome 3"/>
</dbReference>
<comment type="catalytic activity">
    <reaction evidence="1">
        <text>Hydrolysis of (1-&gt;3)-beta-D-glucosidic linkages in (1-&gt;3)-beta-D-glucans.</text>
        <dbReference type="EC" id="3.2.1.39"/>
    </reaction>
</comment>